<organism evidence="1 2">
    <name type="scientific">Sneathiella marina</name>
    <dbReference type="NCBI Taxonomy" id="2950108"/>
    <lineage>
        <taxon>Bacteria</taxon>
        <taxon>Pseudomonadati</taxon>
        <taxon>Pseudomonadota</taxon>
        <taxon>Alphaproteobacteria</taxon>
        <taxon>Sneathiellales</taxon>
        <taxon>Sneathiellaceae</taxon>
        <taxon>Sneathiella</taxon>
    </lineage>
</organism>
<evidence type="ECO:0000313" key="2">
    <source>
        <dbReference type="Proteomes" id="UP001056291"/>
    </source>
</evidence>
<gene>
    <name evidence="1" type="ORF">NBZ79_14260</name>
</gene>
<dbReference type="EMBL" id="CP098747">
    <property type="protein sequence ID" value="USG60331.1"/>
    <property type="molecule type" value="Genomic_DNA"/>
</dbReference>
<dbReference type="Proteomes" id="UP001056291">
    <property type="component" value="Chromosome"/>
</dbReference>
<keyword evidence="2" id="KW-1185">Reference proteome</keyword>
<evidence type="ECO:0000313" key="1">
    <source>
        <dbReference type="EMBL" id="USG60331.1"/>
    </source>
</evidence>
<protein>
    <submittedName>
        <fullName evidence="1">Uncharacterized protein</fullName>
    </submittedName>
</protein>
<accession>A0ABY4W0D4</accession>
<proteinExistence type="predicted"/>
<name>A0ABY4W0D4_9PROT</name>
<dbReference type="RefSeq" id="WP_251933204.1">
    <property type="nucleotide sequence ID" value="NZ_CP098747.1"/>
</dbReference>
<sequence length="80" mass="9362">MPAKPKVIRSIETRELDLCVDIFLRADGTYGFEQYRRDVEDRRGWFPVSHYQDQVFATDTLALATARKVINWLDKSLNIT</sequence>
<reference evidence="1" key="1">
    <citation type="submission" date="2022-06" db="EMBL/GenBank/DDBJ databases">
        <title>Sneathiella actinostolidae sp. nov., isolated from a sea anemonein the Western Pacific Ocean.</title>
        <authorList>
            <person name="Wei M.J."/>
        </authorList>
    </citation>
    <scope>NUCLEOTIDE SEQUENCE</scope>
    <source>
        <strain evidence="1">PHK-P5</strain>
    </source>
</reference>